<dbReference type="Pfam" id="PF00106">
    <property type="entry name" value="adh_short"/>
    <property type="match status" value="1"/>
</dbReference>
<keyword evidence="4" id="KW-1185">Reference proteome</keyword>
<dbReference type="STRING" id="671987.R0KI74"/>
<dbReference type="EMBL" id="KB908570">
    <property type="protein sequence ID" value="EOA87732.1"/>
    <property type="molecule type" value="Genomic_DNA"/>
</dbReference>
<dbReference type="Proteomes" id="UP000016935">
    <property type="component" value="Unassembled WGS sequence"/>
</dbReference>
<name>R0KI74_EXST2</name>
<dbReference type="InterPro" id="IPR036291">
    <property type="entry name" value="NAD(P)-bd_dom_sf"/>
</dbReference>
<evidence type="ECO:0000313" key="3">
    <source>
        <dbReference type="EMBL" id="EOA87732.1"/>
    </source>
</evidence>
<evidence type="ECO:0000256" key="2">
    <source>
        <dbReference type="ARBA" id="ARBA00023002"/>
    </source>
</evidence>
<dbReference type="PANTHER" id="PTHR43180:SF11">
    <property type="entry name" value="NAD(P)-BINDING PROTEIN"/>
    <property type="match status" value="1"/>
</dbReference>
<dbReference type="GO" id="GO:0016491">
    <property type="term" value="F:oxidoreductase activity"/>
    <property type="evidence" value="ECO:0007669"/>
    <property type="project" value="UniProtKB-KW"/>
</dbReference>
<evidence type="ECO:0000256" key="1">
    <source>
        <dbReference type="ARBA" id="ARBA00006484"/>
    </source>
</evidence>
<dbReference type="RefSeq" id="XP_008024620.1">
    <property type="nucleotide sequence ID" value="XM_008026429.1"/>
</dbReference>
<dbReference type="eggNOG" id="KOG1205">
    <property type="taxonomic scope" value="Eukaryota"/>
</dbReference>
<dbReference type="PANTHER" id="PTHR43180">
    <property type="entry name" value="3-OXOACYL-(ACYL-CARRIER-PROTEIN) REDUCTASE (AFU_ORTHOLOGUE AFUA_6G11210)"/>
    <property type="match status" value="1"/>
</dbReference>
<evidence type="ECO:0000313" key="4">
    <source>
        <dbReference type="Proteomes" id="UP000016935"/>
    </source>
</evidence>
<protein>
    <submittedName>
        <fullName evidence="3">Uncharacterized protein</fullName>
    </submittedName>
</protein>
<dbReference type="HOGENOM" id="CLU_010194_13_1_1"/>
<organism evidence="3 4">
    <name type="scientific">Exserohilum turcicum (strain 28A)</name>
    <name type="common">Northern leaf blight fungus</name>
    <name type="synonym">Setosphaeria turcica</name>
    <dbReference type="NCBI Taxonomy" id="671987"/>
    <lineage>
        <taxon>Eukaryota</taxon>
        <taxon>Fungi</taxon>
        <taxon>Dikarya</taxon>
        <taxon>Ascomycota</taxon>
        <taxon>Pezizomycotina</taxon>
        <taxon>Dothideomycetes</taxon>
        <taxon>Pleosporomycetidae</taxon>
        <taxon>Pleosporales</taxon>
        <taxon>Pleosporineae</taxon>
        <taxon>Pleosporaceae</taxon>
        <taxon>Exserohilum</taxon>
    </lineage>
</organism>
<dbReference type="PRINTS" id="PR00081">
    <property type="entry name" value="GDHRDH"/>
</dbReference>
<reference evidence="3 4" key="1">
    <citation type="journal article" date="2012" name="PLoS Pathog.">
        <title>Diverse lifestyles and strategies of plant pathogenesis encoded in the genomes of eighteen Dothideomycetes fungi.</title>
        <authorList>
            <person name="Ohm R.A."/>
            <person name="Feau N."/>
            <person name="Henrissat B."/>
            <person name="Schoch C.L."/>
            <person name="Horwitz B.A."/>
            <person name="Barry K.W."/>
            <person name="Condon B.J."/>
            <person name="Copeland A.C."/>
            <person name="Dhillon B."/>
            <person name="Glaser F."/>
            <person name="Hesse C.N."/>
            <person name="Kosti I."/>
            <person name="LaButti K."/>
            <person name="Lindquist E.A."/>
            <person name="Lucas S."/>
            <person name="Salamov A.A."/>
            <person name="Bradshaw R.E."/>
            <person name="Ciuffetti L."/>
            <person name="Hamelin R.C."/>
            <person name="Kema G.H.J."/>
            <person name="Lawrence C."/>
            <person name="Scott J.A."/>
            <person name="Spatafora J.W."/>
            <person name="Turgeon B.G."/>
            <person name="de Wit P.J.G.M."/>
            <person name="Zhong S."/>
            <person name="Goodwin S.B."/>
            <person name="Grigoriev I.V."/>
        </authorList>
    </citation>
    <scope>NUCLEOTIDE SEQUENCE [LARGE SCALE GENOMIC DNA]</scope>
    <source>
        <strain evidence="4">28A</strain>
    </source>
</reference>
<comment type="similarity">
    <text evidence="1">Belongs to the short-chain dehydrogenases/reductases (SDR) family.</text>
</comment>
<keyword evidence="2" id="KW-0560">Oxidoreductase</keyword>
<gene>
    <name evidence="3" type="ORF">SETTUDRAFT_184376</name>
</gene>
<reference evidence="3 4" key="2">
    <citation type="journal article" date="2013" name="PLoS Genet.">
        <title>Comparative genome structure, secondary metabolite, and effector coding capacity across Cochliobolus pathogens.</title>
        <authorList>
            <person name="Condon B.J."/>
            <person name="Leng Y."/>
            <person name="Wu D."/>
            <person name="Bushley K.E."/>
            <person name="Ohm R.A."/>
            <person name="Otillar R."/>
            <person name="Martin J."/>
            <person name="Schackwitz W."/>
            <person name="Grimwood J."/>
            <person name="MohdZainudin N."/>
            <person name="Xue C."/>
            <person name="Wang R."/>
            <person name="Manning V.A."/>
            <person name="Dhillon B."/>
            <person name="Tu Z.J."/>
            <person name="Steffenson B.J."/>
            <person name="Salamov A."/>
            <person name="Sun H."/>
            <person name="Lowry S."/>
            <person name="LaButti K."/>
            <person name="Han J."/>
            <person name="Copeland A."/>
            <person name="Lindquist E."/>
            <person name="Barry K."/>
            <person name="Schmutz J."/>
            <person name="Baker S.E."/>
            <person name="Ciuffetti L.M."/>
            <person name="Grigoriev I.V."/>
            <person name="Zhong S."/>
            <person name="Turgeon B.G."/>
        </authorList>
    </citation>
    <scope>NUCLEOTIDE SEQUENCE [LARGE SCALE GENOMIC DNA]</scope>
    <source>
        <strain evidence="4">28A</strain>
    </source>
</reference>
<proteinExistence type="inferred from homology"/>
<dbReference type="AlphaFoldDB" id="R0KI74"/>
<dbReference type="SUPFAM" id="SSF51735">
    <property type="entry name" value="NAD(P)-binding Rossmann-fold domains"/>
    <property type="match status" value="1"/>
</dbReference>
<dbReference type="OrthoDB" id="37659at2759"/>
<sequence>MTTFTIPDSQLDAIRDQVVLITGASSGIGLATLRRVIQHGGKVFASDINPLPQPEGASVPFIKANVASWQDQVDMFKAAEKEYGKIDHVFANAGVGMSAPLVDDEVDEKGEPRPPKLDTININLIGVMYSVKLGIHYLRKNPCGGSIVTTASGSSFTRVELSDYSQANTVQAMSKHAVLGLTRALYRELHPKLPIRINSIAPSWTDTAIVPREVIALFGEGSYQTADVVARSAMILMVDQTRHGEMVYSDRGKFVEMENGATGFHAQTKKTLGFAEDEETSEAKAWQRAQEGFAAAAS</sequence>
<accession>R0KI74</accession>
<dbReference type="GeneID" id="19402034"/>
<dbReference type="Gene3D" id="3.40.50.720">
    <property type="entry name" value="NAD(P)-binding Rossmann-like Domain"/>
    <property type="match status" value="1"/>
</dbReference>
<dbReference type="InterPro" id="IPR002347">
    <property type="entry name" value="SDR_fam"/>
</dbReference>